<dbReference type="AlphaFoldDB" id="D2QX30"/>
<dbReference type="eggNOG" id="COG0265">
    <property type="taxonomic scope" value="Bacteria"/>
</dbReference>
<evidence type="ECO:0000259" key="3">
    <source>
        <dbReference type="PROSITE" id="PS50106"/>
    </source>
</evidence>
<keyword evidence="5" id="KW-1185">Reference proteome</keyword>
<evidence type="ECO:0000313" key="5">
    <source>
        <dbReference type="Proteomes" id="UP000001887"/>
    </source>
</evidence>
<keyword evidence="1" id="KW-0175">Coiled coil</keyword>
<dbReference type="PANTHER" id="PTHR43019">
    <property type="entry name" value="SERINE ENDOPROTEASE DEGS"/>
    <property type="match status" value="1"/>
</dbReference>
<sequence length="482" mass="50805" precursor="true">MNSSAVARFALHIATAMLGALLALGIALECRADEPAADTSAVEKKSRMSAAECLSKSTVTIRIASPATSKSDTAVEVCTGVCVAEKMVITSAQVGTDSKIRLTSPGGSQAEASVRVVDEFSGLLLLEATKLSAPALELGDGNPVAGDEIYTAAAWGIEAPVLARGIIGGVGRTVRAKSTPPLLQCDIRTTDTSSGAPITCTQGKLLGIVIAIDTADTRGGWTYAVPASHVARMLRAASEASDKTKVVVLKRRRPLVGMELTGDGEAVTVQRIVSGGPAEKAGLAVGDRILEVDGVAIRSVYQAVFPSLYKQPGDVMKFRIERTQKVVASEQPASATEKPATPSNTALPDAAPATEAVAASMQHTFEVVLGGGVEIGTLPQELLTQLLEPRLQLEKNIAGQVVSKRPDRPAAEVVAPAIPEEPADPALASPQQKIAMLEKALDRYRLVIEYQQQQLQTGRREQAETLERLRELEEQLKALQDK</sequence>
<feature type="region of interest" description="Disordered" evidence="2">
    <location>
        <begin position="327"/>
        <end position="353"/>
    </location>
</feature>
<dbReference type="Gene3D" id="2.40.10.120">
    <property type="match status" value="1"/>
</dbReference>
<evidence type="ECO:0000256" key="1">
    <source>
        <dbReference type="SAM" id="Coils"/>
    </source>
</evidence>
<dbReference type="SUPFAM" id="SSF50494">
    <property type="entry name" value="Trypsin-like serine proteases"/>
    <property type="match status" value="1"/>
</dbReference>
<dbReference type="Proteomes" id="UP000001887">
    <property type="component" value="Chromosome"/>
</dbReference>
<dbReference type="Pfam" id="PF13365">
    <property type="entry name" value="Trypsin_2"/>
    <property type="match status" value="1"/>
</dbReference>
<dbReference type="HOGENOM" id="CLU_642010_0_0_0"/>
<dbReference type="PROSITE" id="PS50106">
    <property type="entry name" value="PDZ"/>
    <property type="match status" value="1"/>
</dbReference>
<dbReference type="SUPFAM" id="SSF50156">
    <property type="entry name" value="PDZ domain-like"/>
    <property type="match status" value="1"/>
</dbReference>
<dbReference type="InterPro" id="IPR009003">
    <property type="entry name" value="Peptidase_S1_PA"/>
</dbReference>
<accession>D2QX30</accession>
<dbReference type="SMART" id="SM00228">
    <property type="entry name" value="PDZ"/>
    <property type="match status" value="1"/>
</dbReference>
<dbReference type="EMBL" id="CP001848">
    <property type="protein sequence ID" value="ADB17870.1"/>
    <property type="molecule type" value="Genomic_DNA"/>
</dbReference>
<evidence type="ECO:0000313" key="4">
    <source>
        <dbReference type="EMBL" id="ADB17870.1"/>
    </source>
</evidence>
<dbReference type="PANTHER" id="PTHR43019:SF23">
    <property type="entry name" value="PROTEASE DO-LIKE 5, CHLOROPLASTIC"/>
    <property type="match status" value="1"/>
</dbReference>
<dbReference type="KEGG" id="psl:Psta_3206"/>
<gene>
    <name evidence="4" type="ordered locus">Psta_3206</name>
</gene>
<reference evidence="4 5" key="1">
    <citation type="journal article" date="2009" name="Stand. Genomic Sci.">
        <title>Complete genome sequence of Pirellula staleyi type strain (ATCC 27377).</title>
        <authorList>
            <person name="Clum A."/>
            <person name="Tindall B.J."/>
            <person name="Sikorski J."/>
            <person name="Ivanova N."/>
            <person name="Mavrommatis K."/>
            <person name="Lucas S."/>
            <person name="Glavina del Rio T."/>
            <person name="Nolan M."/>
            <person name="Chen F."/>
            <person name="Tice H."/>
            <person name="Pitluck S."/>
            <person name="Cheng J.F."/>
            <person name="Chertkov O."/>
            <person name="Brettin T."/>
            <person name="Han C."/>
            <person name="Detter J.C."/>
            <person name="Kuske C."/>
            <person name="Bruce D."/>
            <person name="Goodwin L."/>
            <person name="Ovchinikova G."/>
            <person name="Pati A."/>
            <person name="Mikhailova N."/>
            <person name="Chen A."/>
            <person name="Palaniappan K."/>
            <person name="Land M."/>
            <person name="Hauser L."/>
            <person name="Chang Y.J."/>
            <person name="Jeffries C.D."/>
            <person name="Chain P."/>
            <person name="Rohde M."/>
            <person name="Goker M."/>
            <person name="Bristow J."/>
            <person name="Eisen J.A."/>
            <person name="Markowitz V."/>
            <person name="Hugenholtz P."/>
            <person name="Kyrpides N.C."/>
            <person name="Klenk H.P."/>
            <person name="Lapidus A."/>
        </authorList>
    </citation>
    <scope>NUCLEOTIDE SEQUENCE [LARGE SCALE GENOMIC DNA]</scope>
    <source>
        <strain evidence="5">ATCC 27377 / DSM 6068 / ICPB 4128</strain>
    </source>
</reference>
<dbReference type="Gene3D" id="2.30.42.10">
    <property type="match status" value="1"/>
</dbReference>
<dbReference type="STRING" id="530564.Psta_3206"/>
<name>D2QX30_PIRSD</name>
<dbReference type="InterPro" id="IPR001478">
    <property type="entry name" value="PDZ"/>
</dbReference>
<dbReference type="Pfam" id="PF17820">
    <property type="entry name" value="PDZ_6"/>
    <property type="match status" value="1"/>
</dbReference>
<proteinExistence type="predicted"/>
<dbReference type="InterPro" id="IPR041489">
    <property type="entry name" value="PDZ_6"/>
</dbReference>
<feature type="domain" description="PDZ" evidence="3">
    <location>
        <begin position="245"/>
        <end position="324"/>
    </location>
</feature>
<protein>
    <submittedName>
        <fullName evidence="4">PDZ/DHR/GLGF domain protein</fullName>
    </submittedName>
</protein>
<organism evidence="4 5">
    <name type="scientific">Pirellula staleyi (strain ATCC 27377 / DSM 6068 / ICPB 4128)</name>
    <name type="common">Pirella staleyi</name>
    <dbReference type="NCBI Taxonomy" id="530564"/>
    <lineage>
        <taxon>Bacteria</taxon>
        <taxon>Pseudomonadati</taxon>
        <taxon>Planctomycetota</taxon>
        <taxon>Planctomycetia</taxon>
        <taxon>Pirellulales</taxon>
        <taxon>Pirellulaceae</taxon>
        <taxon>Pirellula</taxon>
    </lineage>
</organism>
<feature type="coiled-coil region" evidence="1">
    <location>
        <begin position="455"/>
        <end position="482"/>
    </location>
</feature>
<evidence type="ECO:0000256" key="2">
    <source>
        <dbReference type="SAM" id="MobiDB-lite"/>
    </source>
</evidence>
<dbReference type="OrthoDB" id="247703at2"/>
<dbReference type="InterPro" id="IPR036034">
    <property type="entry name" value="PDZ_sf"/>
</dbReference>